<evidence type="ECO:0008006" key="4">
    <source>
        <dbReference type="Google" id="ProtNLM"/>
    </source>
</evidence>
<name>A0AAN6TSR3_9PEZI</name>
<feature type="compositionally biased region" description="Polar residues" evidence="1">
    <location>
        <begin position="138"/>
        <end position="168"/>
    </location>
</feature>
<gene>
    <name evidence="2" type="ORF">N657DRAFT_603548</name>
</gene>
<feature type="region of interest" description="Disordered" evidence="1">
    <location>
        <begin position="87"/>
        <end position="272"/>
    </location>
</feature>
<feature type="compositionally biased region" description="Basic and acidic residues" evidence="1">
    <location>
        <begin position="414"/>
        <end position="437"/>
    </location>
</feature>
<dbReference type="AlphaFoldDB" id="A0AAN6TSR3"/>
<feature type="compositionally biased region" description="Low complexity" evidence="1">
    <location>
        <begin position="214"/>
        <end position="227"/>
    </location>
</feature>
<feature type="region of interest" description="Disordered" evidence="1">
    <location>
        <begin position="374"/>
        <end position="638"/>
    </location>
</feature>
<feature type="compositionally biased region" description="Low complexity" evidence="1">
    <location>
        <begin position="465"/>
        <end position="489"/>
    </location>
</feature>
<reference evidence="2" key="1">
    <citation type="journal article" date="2023" name="Mol. Phylogenet. Evol.">
        <title>Genome-scale phylogeny and comparative genomics of the fungal order Sordariales.</title>
        <authorList>
            <person name="Hensen N."/>
            <person name="Bonometti L."/>
            <person name="Westerberg I."/>
            <person name="Brannstrom I.O."/>
            <person name="Guillou S."/>
            <person name="Cros-Aarteil S."/>
            <person name="Calhoun S."/>
            <person name="Haridas S."/>
            <person name="Kuo A."/>
            <person name="Mondo S."/>
            <person name="Pangilinan J."/>
            <person name="Riley R."/>
            <person name="LaButti K."/>
            <person name="Andreopoulos B."/>
            <person name="Lipzen A."/>
            <person name="Chen C."/>
            <person name="Yan M."/>
            <person name="Daum C."/>
            <person name="Ng V."/>
            <person name="Clum A."/>
            <person name="Steindorff A."/>
            <person name="Ohm R.A."/>
            <person name="Martin F."/>
            <person name="Silar P."/>
            <person name="Natvig D.O."/>
            <person name="Lalanne C."/>
            <person name="Gautier V."/>
            <person name="Ament-Velasquez S.L."/>
            <person name="Kruys A."/>
            <person name="Hutchinson M.I."/>
            <person name="Powell A.J."/>
            <person name="Barry K."/>
            <person name="Miller A.N."/>
            <person name="Grigoriev I.V."/>
            <person name="Debuchy R."/>
            <person name="Gladieux P."/>
            <person name="Hiltunen Thoren M."/>
            <person name="Johannesson H."/>
        </authorList>
    </citation>
    <scope>NUCLEOTIDE SEQUENCE</scope>
    <source>
        <strain evidence="2">CBS 731.68</strain>
    </source>
</reference>
<evidence type="ECO:0000256" key="1">
    <source>
        <dbReference type="SAM" id="MobiDB-lite"/>
    </source>
</evidence>
<sequence>MASRREILDSEDDGSDFGDGPLSGNEDEMRRNDFDAAHETVIDASHSAGMGSTDPSFFQRVYDQQQAAVDEHHVIPDTAPVVPAASAWTELSSAPPPGQKPQAKEYSSLTSITDPMPASRRSKQSSDVAQAEVVDLTDLTTPSKEPASGTSDVWDVPTSTWSQRTTRTYGKRKMAQLSLEYRAPPENMPDTQDPYALPQSSPPARKKRNKRGTPSSSVQQPPDSSPVMLVHVPPEEPPSLDRRTRSSRKKKAGFGVGISTTESSMPDTAPPSLYVAQSTLTSSQNREYAVVGSSAEALPEVSETFLPGQSSMWRGELYKSSAATTIAYPTPSRIGSSRRLADVFEEMDGVDVAETSLSYDVGYQQSSPDVLTDMAAGNTATATRSRRKIASSGGLGSSELEPTPSARRTKRRKVVQEVDSEPRELDPLEGSREDTDAPQHTMHIAGELGEEDHPAAGDGIQAPLPDTEPTPTEVDPTKVPVDTQKPAANKGKRGRKKKGAKTQGPTLDVDEPAAAEATPQREQKLAGLQEPPTKRKRGRPRGSESAIPQAGPVEQEPEQQHTEEVQTEAEPNVAPQALSEASHNSQRDPAAGAKGDEGADKTNNNENGPPANDVDVSGKPKEKEKEKEKQAARDVKPSLQKVQYRVGLSKKSRIAPLLKSLKKPV</sequence>
<organism evidence="2 3">
    <name type="scientific">Parathielavia appendiculata</name>
    <dbReference type="NCBI Taxonomy" id="2587402"/>
    <lineage>
        <taxon>Eukaryota</taxon>
        <taxon>Fungi</taxon>
        <taxon>Dikarya</taxon>
        <taxon>Ascomycota</taxon>
        <taxon>Pezizomycotina</taxon>
        <taxon>Sordariomycetes</taxon>
        <taxon>Sordariomycetidae</taxon>
        <taxon>Sordariales</taxon>
        <taxon>Chaetomiaceae</taxon>
        <taxon>Parathielavia</taxon>
    </lineage>
</organism>
<keyword evidence="3" id="KW-1185">Reference proteome</keyword>
<feature type="compositionally biased region" description="Basic residues" evidence="1">
    <location>
        <begin position="490"/>
        <end position="500"/>
    </location>
</feature>
<dbReference type="GeneID" id="87826921"/>
<dbReference type="Proteomes" id="UP001302602">
    <property type="component" value="Unassembled WGS sequence"/>
</dbReference>
<reference evidence="2" key="2">
    <citation type="submission" date="2023-05" db="EMBL/GenBank/DDBJ databases">
        <authorList>
            <consortium name="Lawrence Berkeley National Laboratory"/>
            <person name="Steindorff A."/>
            <person name="Hensen N."/>
            <person name="Bonometti L."/>
            <person name="Westerberg I."/>
            <person name="Brannstrom I.O."/>
            <person name="Guillou S."/>
            <person name="Cros-Aarteil S."/>
            <person name="Calhoun S."/>
            <person name="Haridas S."/>
            <person name="Kuo A."/>
            <person name="Mondo S."/>
            <person name="Pangilinan J."/>
            <person name="Riley R."/>
            <person name="Labutti K."/>
            <person name="Andreopoulos B."/>
            <person name="Lipzen A."/>
            <person name="Chen C."/>
            <person name="Yanf M."/>
            <person name="Daum C."/>
            <person name="Ng V."/>
            <person name="Clum A."/>
            <person name="Ohm R."/>
            <person name="Martin F."/>
            <person name="Silar P."/>
            <person name="Natvig D."/>
            <person name="Lalanne C."/>
            <person name="Gautier V."/>
            <person name="Ament-Velasquez S.L."/>
            <person name="Kruys A."/>
            <person name="Hutchinson M.I."/>
            <person name="Powell A.J."/>
            <person name="Barry K."/>
            <person name="Miller A.N."/>
            <person name="Grigoriev I.V."/>
            <person name="Debuchy R."/>
            <person name="Gladieux P."/>
            <person name="Thoren M.H."/>
            <person name="Johannesson H."/>
        </authorList>
    </citation>
    <scope>NUCLEOTIDE SEQUENCE</scope>
    <source>
        <strain evidence="2">CBS 731.68</strain>
    </source>
</reference>
<feature type="compositionally biased region" description="Basic and acidic residues" evidence="1">
    <location>
        <begin position="616"/>
        <end position="636"/>
    </location>
</feature>
<evidence type="ECO:0000313" key="2">
    <source>
        <dbReference type="EMBL" id="KAK4119958.1"/>
    </source>
</evidence>
<protein>
    <recommendedName>
        <fullName evidence="4">AT hook domain-containing protein</fullName>
    </recommendedName>
</protein>
<comment type="caution">
    <text evidence="2">The sequence shown here is derived from an EMBL/GenBank/DDBJ whole genome shotgun (WGS) entry which is preliminary data.</text>
</comment>
<dbReference type="RefSeq" id="XP_062643731.1">
    <property type="nucleotide sequence ID" value="XM_062790151.1"/>
</dbReference>
<feature type="compositionally biased region" description="Basic and acidic residues" evidence="1">
    <location>
        <begin position="27"/>
        <end position="41"/>
    </location>
</feature>
<feature type="region of interest" description="Disordered" evidence="1">
    <location>
        <begin position="1"/>
        <end position="56"/>
    </location>
</feature>
<dbReference type="EMBL" id="MU853242">
    <property type="protein sequence ID" value="KAK4119958.1"/>
    <property type="molecule type" value="Genomic_DNA"/>
</dbReference>
<proteinExistence type="predicted"/>
<accession>A0AAN6TSR3</accession>
<evidence type="ECO:0000313" key="3">
    <source>
        <dbReference type="Proteomes" id="UP001302602"/>
    </source>
</evidence>